<evidence type="ECO:0000256" key="10">
    <source>
        <dbReference type="ARBA" id="ARBA00049187"/>
    </source>
</evidence>
<evidence type="ECO:0000256" key="1">
    <source>
        <dbReference type="ARBA" id="ARBA00001974"/>
    </source>
</evidence>
<sequence length="476" mass="51171">MTKKIQTEVVVIGAGPGGYAAAFRAADLGKKVVLVDKDTSLGGVCLNRGCIPSKALLHLTKLIDDSKEAKKKGIVFDAPKINIEEIRRWKNSILHKLSSGISRLAKARKVKTLSGRVKLKSLNELEINNRESTTSILFEKAVIATGSTSITLSTLPEDSNKIMGSKEALDLHSIPKSLLVVGGGYIGLEIGSVYNALGARVTVVERFPRLLTGVDQDLVKPLQRRLSRQLEKIYLNSTLVSGKETKKGINVNLKTPNGEISETYDKVLVSIGRKPNTENLGLENTGIEVDKKGFLSVDRFQRTSKQNIYAIGDVVGNPMLAHKAAYEGTIAAEHIAGLSSQFDARVIPAVVFTNPEIAWVGLTETKAKEKSVLYEKGEFPWAASGKAIIGGLQDGKTKILFNPETKQVLGAGIVGEGAGDLISEVALAVEMGADAEDLGQTIHPHPTLSETITNSAEAFLGTATDIFVPKKNKQEK</sequence>
<keyword evidence="4" id="KW-0285">Flavoprotein</keyword>
<dbReference type="SUPFAM" id="SSF55424">
    <property type="entry name" value="FAD/NAD-linked reductases, dimerisation (C-terminal) domain"/>
    <property type="match status" value="1"/>
</dbReference>
<keyword evidence="5" id="KW-0274">FAD</keyword>
<dbReference type="InterPro" id="IPR050151">
    <property type="entry name" value="Class-I_Pyr_Nuc-Dis_Oxidored"/>
</dbReference>
<keyword evidence="9" id="KW-0676">Redox-active center</keyword>
<dbReference type="PRINTS" id="PR00368">
    <property type="entry name" value="FADPNR"/>
</dbReference>
<dbReference type="Gene3D" id="3.30.390.30">
    <property type="match status" value="1"/>
</dbReference>
<evidence type="ECO:0000256" key="8">
    <source>
        <dbReference type="ARBA" id="ARBA00023157"/>
    </source>
</evidence>
<dbReference type="PRINTS" id="PR00411">
    <property type="entry name" value="PNDRDTASEI"/>
</dbReference>
<reference evidence="13" key="1">
    <citation type="submission" date="2018-05" db="EMBL/GenBank/DDBJ databases">
        <authorList>
            <person name="Lanie J.A."/>
            <person name="Ng W.-L."/>
            <person name="Kazmierczak K.M."/>
            <person name="Andrzejewski T.M."/>
            <person name="Davidsen T.M."/>
            <person name="Wayne K.J."/>
            <person name="Tettelin H."/>
            <person name="Glass J.I."/>
            <person name="Rusch D."/>
            <person name="Podicherti R."/>
            <person name="Tsui H.-C.T."/>
            <person name="Winkler M.E."/>
        </authorList>
    </citation>
    <scope>NUCLEOTIDE SEQUENCE</scope>
</reference>
<evidence type="ECO:0000256" key="6">
    <source>
        <dbReference type="ARBA" id="ARBA00023002"/>
    </source>
</evidence>
<feature type="domain" description="FAD/NAD(P)-binding" evidence="12">
    <location>
        <begin position="8"/>
        <end position="328"/>
    </location>
</feature>
<comment type="catalytic activity">
    <reaction evidence="10">
        <text>N(6)-[(R)-dihydrolipoyl]-L-lysyl-[protein] + NAD(+) = N(6)-[(R)-lipoyl]-L-lysyl-[protein] + NADH + H(+)</text>
        <dbReference type="Rhea" id="RHEA:15045"/>
        <dbReference type="Rhea" id="RHEA-COMP:10474"/>
        <dbReference type="Rhea" id="RHEA-COMP:10475"/>
        <dbReference type="ChEBI" id="CHEBI:15378"/>
        <dbReference type="ChEBI" id="CHEBI:57540"/>
        <dbReference type="ChEBI" id="CHEBI:57945"/>
        <dbReference type="ChEBI" id="CHEBI:83099"/>
        <dbReference type="ChEBI" id="CHEBI:83100"/>
        <dbReference type="EC" id="1.8.1.4"/>
    </reaction>
</comment>
<evidence type="ECO:0000259" key="12">
    <source>
        <dbReference type="Pfam" id="PF07992"/>
    </source>
</evidence>
<dbReference type="InterPro" id="IPR036188">
    <property type="entry name" value="FAD/NAD-bd_sf"/>
</dbReference>
<comment type="cofactor">
    <cofactor evidence="1">
        <name>FAD</name>
        <dbReference type="ChEBI" id="CHEBI:57692"/>
    </cofactor>
</comment>
<evidence type="ECO:0000313" key="13">
    <source>
        <dbReference type="EMBL" id="SVA30640.1"/>
    </source>
</evidence>
<accession>A0A381URE0</accession>
<evidence type="ECO:0000259" key="11">
    <source>
        <dbReference type="Pfam" id="PF02852"/>
    </source>
</evidence>
<dbReference type="NCBIfam" id="TIGR01350">
    <property type="entry name" value="lipoamide_DH"/>
    <property type="match status" value="1"/>
</dbReference>
<dbReference type="InterPro" id="IPR001100">
    <property type="entry name" value="Pyr_nuc-diS_OxRdtase"/>
</dbReference>
<evidence type="ECO:0000256" key="7">
    <source>
        <dbReference type="ARBA" id="ARBA00023027"/>
    </source>
</evidence>
<dbReference type="FunFam" id="3.30.390.30:FF:000001">
    <property type="entry name" value="Dihydrolipoyl dehydrogenase"/>
    <property type="match status" value="1"/>
</dbReference>
<evidence type="ECO:0000256" key="5">
    <source>
        <dbReference type="ARBA" id="ARBA00022827"/>
    </source>
</evidence>
<dbReference type="InterPro" id="IPR012999">
    <property type="entry name" value="Pyr_OxRdtase_I_AS"/>
</dbReference>
<dbReference type="PROSITE" id="PS00076">
    <property type="entry name" value="PYRIDINE_REDOX_1"/>
    <property type="match status" value="1"/>
</dbReference>
<comment type="similarity">
    <text evidence="2">Belongs to the class-I pyridine nucleotide-disulfide oxidoreductase family.</text>
</comment>
<dbReference type="PIRSF" id="PIRSF000350">
    <property type="entry name" value="Mercury_reductase_MerA"/>
    <property type="match status" value="1"/>
</dbReference>
<dbReference type="AlphaFoldDB" id="A0A381URE0"/>
<dbReference type="Gene3D" id="3.50.50.60">
    <property type="entry name" value="FAD/NAD(P)-binding domain"/>
    <property type="match status" value="2"/>
</dbReference>
<dbReference type="GO" id="GO:0006103">
    <property type="term" value="P:2-oxoglutarate metabolic process"/>
    <property type="evidence" value="ECO:0007669"/>
    <property type="project" value="TreeGrafter"/>
</dbReference>
<evidence type="ECO:0000256" key="9">
    <source>
        <dbReference type="ARBA" id="ARBA00023284"/>
    </source>
</evidence>
<dbReference type="SUPFAM" id="SSF51905">
    <property type="entry name" value="FAD/NAD(P)-binding domain"/>
    <property type="match status" value="1"/>
</dbReference>
<dbReference type="Pfam" id="PF02852">
    <property type="entry name" value="Pyr_redox_dim"/>
    <property type="match status" value="1"/>
</dbReference>
<protein>
    <recommendedName>
        <fullName evidence="3">dihydrolipoyl dehydrogenase</fullName>
        <ecNumber evidence="3">1.8.1.4</ecNumber>
    </recommendedName>
</protein>
<proteinExistence type="inferred from homology"/>
<dbReference type="PANTHER" id="PTHR22912">
    <property type="entry name" value="DISULFIDE OXIDOREDUCTASE"/>
    <property type="match status" value="1"/>
</dbReference>
<keyword evidence="6" id="KW-0560">Oxidoreductase</keyword>
<dbReference type="InterPro" id="IPR016156">
    <property type="entry name" value="FAD/NAD-linked_Rdtase_dimer_sf"/>
</dbReference>
<dbReference type="Pfam" id="PF07992">
    <property type="entry name" value="Pyr_redox_2"/>
    <property type="match status" value="1"/>
</dbReference>
<keyword evidence="7" id="KW-0520">NAD</keyword>
<dbReference type="PANTHER" id="PTHR22912:SF160">
    <property type="entry name" value="DIHYDROLIPOYL DEHYDROGENASE"/>
    <property type="match status" value="1"/>
</dbReference>
<keyword evidence="8" id="KW-1015">Disulfide bond</keyword>
<gene>
    <name evidence="13" type="ORF">METZ01_LOCUS83494</name>
</gene>
<dbReference type="GO" id="GO:0050660">
    <property type="term" value="F:flavin adenine dinucleotide binding"/>
    <property type="evidence" value="ECO:0007669"/>
    <property type="project" value="InterPro"/>
</dbReference>
<dbReference type="InterPro" id="IPR004099">
    <property type="entry name" value="Pyr_nucl-diS_OxRdtase_dimer"/>
</dbReference>
<evidence type="ECO:0000256" key="3">
    <source>
        <dbReference type="ARBA" id="ARBA00012608"/>
    </source>
</evidence>
<feature type="domain" description="Pyridine nucleotide-disulphide oxidoreductase dimerisation" evidence="11">
    <location>
        <begin position="347"/>
        <end position="455"/>
    </location>
</feature>
<dbReference type="InterPro" id="IPR006258">
    <property type="entry name" value="Lipoamide_DH"/>
</dbReference>
<organism evidence="13">
    <name type="scientific">marine metagenome</name>
    <dbReference type="NCBI Taxonomy" id="408172"/>
    <lineage>
        <taxon>unclassified sequences</taxon>
        <taxon>metagenomes</taxon>
        <taxon>ecological metagenomes</taxon>
    </lineage>
</organism>
<evidence type="ECO:0000256" key="4">
    <source>
        <dbReference type="ARBA" id="ARBA00022630"/>
    </source>
</evidence>
<evidence type="ECO:0000256" key="2">
    <source>
        <dbReference type="ARBA" id="ARBA00007532"/>
    </source>
</evidence>
<dbReference type="EMBL" id="UINC01006959">
    <property type="protein sequence ID" value="SVA30640.1"/>
    <property type="molecule type" value="Genomic_DNA"/>
</dbReference>
<dbReference type="EC" id="1.8.1.4" evidence="3"/>
<dbReference type="GO" id="GO:0004148">
    <property type="term" value="F:dihydrolipoyl dehydrogenase (NADH) activity"/>
    <property type="evidence" value="ECO:0007669"/>
    <property type="project" value="UniProtKB-EC"/>
</dbReference>
<dbReference type="InterPro" id="IPR023753">
    <property type="entry name" value="FAD/NAD-binding_dom"/>
</dbReference>
<name>A0A381URE0_9ZZZZ</name>